<dbReference type="CDD" id="cd13132">
    <property type="entry name" value="MATE_eukaryotic"/>
    <property type="match status" value="1"/>
</dbReference>
<keyword evidence="3 6" id="KW-0812">Transmembrane</keyword>
<dbReference type="GO" id="GO:0016020">
    <property type="term" value="C:membrane"/>
    <property type="evidence" value="ECO:0007669"/>
    <property type="project" value="UniProtKB-SubCell"/>
</dbReference>
<feature type="transmembrane region" description="Helical" evidence="6">
    <location>
        <begin position="452"/>
        <end position="473"/>
    </location>
</feature>
<evidence type="ECO:0000256" key="5">
    <source>
        <dbReference type="ARBA" id="ARBA00023136"/>
    </source>
</evidence>
<feature type="transmembrane region" description="Helical" evidence="6">
    <location>
        <begin position="272"/>
        <end position="299"/>
    </location>
</feature>
<gene>
    <name evidence="9" type="primary">LOC109711818</name>
</gene>
<reference evidence="9" key="2">
    <citation type="submission" date="2025-08" db="UniProtKB">
        <authorList>
            <consortium name="RefSeq"/>
        </authorList>
    </citation>
    <scope>IDENTIFICATION</scope>
    <source>
        <tissue evidence="9">Leaf</tissue>
    </source>
</reference>
<feature type="transmembrane region" description="Helical" evidence="6">
    <location>
        <begin position="393"/>
        <end position="417"/>
    </location>
</feature>
<feature type="transmembrane region" description="Helical" evidence="6">
    <location>
        <begin position="349"/>
        <end position="373"/>
    </location>
</feature>
<dbReference type="OrthoDB" id="2126698at2759"/>
<evidence type="ECO:0000256" key="6">
    <source>
        <dbReference type="RuleBase" id="RU004914"/>
    </source>
</evidence>
<evidence type="ECO:0000256" key="1">
    <source>
        <dbReference type="ARBA" id="ARBA00004141"/>
    </source>
</evidence>
<evidence type="ECO:0000256" key="4">
    <source>
        <dbReference type="ARBA" id="ARBA00022989"/>
    </source>
</evidence>
<evidence type="ECO:0000313" key="8">
    <source>
        <dbReference type="Proteomes" id="UP000515123"/>
    </source>
</evidence>
<dbReference type="GO" id="GO:0042910">
    <property type="term" value="F:xenobiotic transmembrane transporter activity"/>
    <property type="evidence" value="ECO:0007669"/>
    <property type="project" value="InterPro"/>
</dbReference>
<dbReference type="GO" id="GO:0015297">
    <property type="term" value="F:antiporter activity"/>
    <property type="evidence" value="ECO:0007669"/>
    <property type="project" value="InterPro"/>
</dbReference>
<accession>A0A6P5FB51</accession>
<feature type="transmembrane region" description="Helical" evidence="6">
    <location>
        <begin position="424"/>
        <end position="446"/>
    </location>
</feature>
<evidence type="ECO:0000256" key="3">
    <source>
        <dbReference type="ARBA" id="ARBA00022692"/>
    </source>
</evidence>
<evidence type="ECO:0000313" key="9">
    <source>
        <dbReference type="RefSeq" id="XP_020090673.1"/>
    </source>
</evidence>
<dbReference type="InterPro" id="IPR002528">
    <property type="entry name" value="MATE_fam"/>
</dbReference>
<dbReference type="Pfam" id="PF01554">
    <property type="entry name" value="MatE"/>
    <property type="match status" value="2"/>
</dbReference>
<evidence type="ECO:0000256" key="2">
    <source>
        <dbReference type="ARBA" id="ARBA00010199"/>
    </source>
</evidence>
<proteinExistence type="inferred from homology"/>
<dbReference type="Proteomes" id="UP000515123">
    <property type="component" value="Linkage group 6"/>
</dbReference>
<keyword evidence="4 6" id="KW-1133">Transmembrane helix</keyword>
<feature type="compositionally biased region" description="Basic and acidic residues" evidence="7">
    <location>
        <begin position="16"/>
        <end position="30"/>
    </location>
</feature>
<feature type="transmembrane region" description="Helical" evidence="6">
    <location>
        <begin position="198"/>
        <end position="221"/>
    </location>
</feature>
<dbReference type="InterPro" id="IPR045069">
    <property type="entry name" value="MATE_euk"/>
</dbReference>
<feature type="transmembrane region" description="Helical" evidence="6">
    <location>
        <begin position="319"/>
        <end position="337"/>
    </location>
</feature>
<feature type="transmembrane region" description="Helical" evidence="6">
    <location>
        <begin position="227"/>
        <end position="251"/>
    </location>
</feature>
<feature type="transmembrane region" description="Helical" evidence="6">
    <location>
        <begin position="90"/>
        <end position="113"/>
    </location>
</feature>
<dbReference type="AlphaFoldDB" id="A0A6P5FB51"/>
<comment type="subcellular location">
    <subcellularLocation>
        <location evidence="1">Membrane</location>
        <topology evidence="1">Multi-pass membrane protein</topology>
    </subcellularLocation>
</comment>
<feature type="transmembrane region" description="Helical" evidence="6">
    <location>
        <begin position="134"/>
        <end position="155"/>
    </location>
</feature>
<organism evidence="8 9">
    <name type="scientific">Ananas comosus</name>
    <name type="common">Pineapple</name>
    <name type="synonym">Ananas ananas</name>
    <dbReference type="NCBI Taxonomy" id="4615"/>
    <lineage>
        <taxon>Eukaryota</taxon>
        <taxon>Viridiplantae</taxon>
        <taxon>Streptophyta</taxon>
        <taxon>Embryophyta</taxon>
        <taxon>Tracheophyta</taxon>
        <taxon>Spermatophyta</taxon>
        <taxon>Magnoliopsida</taxon>
        <taxon>Liliopsida</taxon>
        <taxon>Poales</taxon>
        <taxon>Bromeliaceae</taxon>
        <taxon>Bromelioideae</taxon>
        <taxon>Ananas</taxon>
    </lineage>
</organism>
<dbReference type="RefSeq" id="XP_020090673.1">
    <property type="nucleotide sequence ID" value="XM_020235084.1"/>
</dbReference>
<evidence type="ECO:0000256" key="7">
    <source>
        <dbReference type="SAM" id="MobiDB-lite"/>
    </source>
</evidence>
<dbReference type="PANTHER" id="PTHR11206">
    <property type="entry name" value="MULTIDRUG RESISTANCE PROTEIN"/>
    <property type="match status" value="1"/>
</dbReference>
<keyword evidence="5 6" id="KW-0472">Membrane</keyword>
<sequence>MGLGSASTAAPLLARSRREEEEKEKEKEQVVERKGPWRGWGLGETWRELKLVWRIAGPAILTSLFEYSLGSVTQTLVGHIGTLELAAVGLQNLVISGIGFGIMLGMGSALETLSGQAYGAGKPHMLGIYLQRSWIILLLTGLVLSTVCIFATPILKLLGQTDEIAELAGRFSIWMIPELFAFAVDFPIEKFLQAQSKVGVMAGISATVLAVHLPLSWVFIIKLNMGLVGAAITLNLAWFLLVAGQLAYLFSGKCRDAWTGFSWLALTDLVDFLWLSVASAVMLCLEYWTMMVVILLAGLLKDPEIAVDAASICMNMEGWSFMIPLGFVAAVSVRVSNELGAGRPKAAKFSVLVVIMISVAIQTTVMLIILTTREHFPALFTEDQHVMAKVSKLAFFLAASIFLSSIQPVLSGVAIGASWQSTVAYINLGCYYVVGLGTGALLGFKLNLGLRGIWGGVLFGVLLQTIILVVITWRTDWDKEAQLARDRVATWVG</sequence>
<feature type="region of interest" description="Disordered" evidence="7">
    <location>
        <begin position="1"/>
        <end position="30"/>
    </location>
</feature>
<name>A0A6P5FB51_ANACO</name>
<dbReference type="NCBIfam" id="TIGR00797">
    <property type="entry name" value="matE"/>
    <property type="match status" value="1"/>
</dbReference>
<keyword evidence="8" id="KW-1185">Reference proteome</keyword>
<comment type="similarity">
    <text evidence="2 6">Belongs to the multi antimicrobial extrusion (MATE) (TC 2.A.66.1) family.</text>
</comment>
<dbReference type="GeneID" id="109711818"/>
<dbReference type="GO" id="GO:1990961">
    <property type="term" value="P:xenobiotic detoxification by transmembrane export across the plasma membrane"/>
    <property type="evidence" value="ECO:0007669"/>
    <property type="project" value="InterPro"/>
</dbReference>
<reference evidence="8" key="1">
    <citation type="journal article" date="2015" name="Nat. Genet.">
        <title>The pineapple genome and the evolution of CAM photosynthesis.</title>
        <authorList>
            <person name="Ming R."/>
            <person name="VanBuren R."/>
            <person name="Wai C.M."/>
            <person name="Tang H."/>
            <person name="Schatz M.C."/>
            <person name="Bowers J.E."/>
            <person name="Lyons E."/>
            <person name="Wang M.L."/>
            <person name="Chen J."/>
            <person name="Biggers E."/>
            <person name="Zhang J."/>
            <person name="Huang L."/>
            <person name="Zhang L."/>
            <person name="Miao W."/>
            <person name="Zhang J."/>
            <person name="Ye Z."/>
            <person name="Miao C."/>
            <person name="Lin Z."/>
            <person name="Wang H."/>
            <person name="Zhou H."/>
            <person name="Yim W.C."/>
            <person name="Priest H.D."/>
            <person name="Zheng C."/>
            <person name="Woodhouse M."/>
            <person name="Edger P.P."/>
            <person name="Guyot R."/>
            <person name="Guo H.B."/>
            <person name="Guo H."/>
            <person name="Zheng G."/>
            <person name="Singh R."/>
            <person name="Sharma A."/>
            <person name="Min X."/>
            <person name="Zheng Y."/>
            <person name="Lee H."/>
            <person name="Gurtowski J."/>
            <person name="Sedlazeck F.J."/>
            <person name="Harkess A."/>
            <person name="McKain M.R."/>
            <person name="Liao Z."/>
            <person name="Fang J."/>
            <person name="Liu J."/>
            <person name="Zhang X."/>
            <person name="Zhang Q."/>
            <person name="Hu W."/>
            <person name="Qin Y."/>
            <person name="Wang K."/>
            <person name="Chen L.Y."/>
            <person name="Shirley N."/>
            <person name="Lin Y.R."/>
            <person name="Liu L.Y."/>
            <person name="Hernandez A.G."/>
            <person name="Wright C.L."/>
            <person name="Bulone V."/>
            <person name="Tuskan G.A."/>
            <person name="Heath K."/>
            <person name="Zee F."/>
            <person name="Moore P.H."/>
            <person name="Sunkar R."/>
            <person name="Leebens-Mack J.H."/>
            <person name="Mockler T."/>
            <person name="Bennetzen J.L."/>
            <person name="Freeling M."/>
            <person name="Sankoff D."/>
            <person name="Paterson A.H."/>
            <person name="Zhu X."/>
            <person name="Yang X."/>
            <person name="Smith J.A."/>
            <person name="Cushman J.C."/>
            <person name="Paull R.E."/>
            <person name="Yu Q."/>
        </authorList>
    </citation>
    <scope>NUCLEOTIDE SEQUENCE [LARGE SCALE GENOMIC DNA]</scope>
    <source>
        <strain evidence="8">cv. F153</strain>
    </source>
</reference>
<protein>
    <recommendedName>
        <fullName evidence="6">Protein DETOXIFICATION</fullName>
    </recommendedName>
    <alternativeName>
        <fullName evidence="6">Multidrug and toxic compound extrusion protein</fullName>
    </alternativeName>
</protein>